<dbReference type="EMBL" id="BMAW01017409">
    <property type="protein sequence ID" value="GFT53800.1"/>
    <property type="molecule type" value="Genomic_DNA"/>
</dbReference>
<sequence length="127" mass="14469">MTTAEQATNNDQKELSSISEKPLFWQDTSWRAPILFCISIPSELLRHAESAFSLSVLFPNISLRPSGLLGECLEKRPEEKKKRGIILLNYRSPPRIITHEGQHTESGPLPTTFSRIIRRIVQEARKS</sequence>
<accession>A0A8X6PA08</accession>
<dbReference type="AlphaFoldDB" id="A0A8X6PA08"/>
<name>A0A8X6PA08_NEPPI</name>
<comment type="caution">
    <text evidence="1">The sequence shown here is derived from an EMBL/GenBank/DDBJ whole genome shotgun (WGS) entry which is preliminary data.</text>
</comment>
<evidence type="ECO:0000313" key="2">
    <source>
        <dbReference type="Proteomes" id="UP000887013"/>
    </source>
</evidence>
<gene>
    <name evidence="1" type="ORF">NPIL_578231</name>
</gene>
<proteinExistence type="predicted"/>
<dbReference type="Proteomes" id="UP000887013">
    <property type="component" value="Unassembled WGS sequence"/>
</dbReference>
<evidence type="ECO:0000313" key="1">
    <source>
        <dbReference type="EMBL" id="GFT53800.1"/>
    </source>
</evidence>
<reference evidence="1" key="1">
    <citation type="submission" date="2020-08" db="EMBL/GenBank/DDBJ databases">
        <title>Multicomponent nature underlies the extraordinary mechanical properties of spider dragline silk.</title>
        <authorList>
            <person name="Kono N."/>
            <person name="Nakamura H."/>
            <person name="Mori M."/>
            <person name="Yoshida Y."/>
            <person name="Ohtoshi R."/>
            <person name="Malay A.D."/>
            <person name="Moran D.A.P."/>
            <person name="Tomita M."/>
            <person name="Numata K."/>
            <person name="Arakawa K."/>
        </authorList>
    </citation>
    <scope>NUCLEOTIDE SEQUENCE</scope>
</reference>
<keyword evidence="2" id="KW-1185">Reference proteome</keyword>
<organism evidence="1 2">
    <name type="scientific">Nephila pilipes</name>
    <name type="common">Giant wood spider</name>
    <name type="synonym">Nephila maculata</name>
    <dbReference type="NCBI Taxonomy" id="299642"/>
    <lineage>
        <taxon>Eukaryota</taxon>
        <taxon>Metazoa</taxon>
        <taxon>Ecdysozoa</taxon>
        <taxon>Arthropoda</taxon>
        <taxon>Chelicerata</taxon>
        <taxon>Arachnida</taxon>
        <taxon>Araneae</taxon>
        <taxon>Araneomorphae</taxon>
        <taxon>Entelegynae</taxon>
        <taxon>Araneoidea</taxon>
        <taxon>Nephilidae</taxon>
        <taxon>Nephila</taxon>
    </lineage>
</organism>
<protein>
    <submittedName>
        <fullName evidence="1">Uncharacterized protein</fullName>
    </submittedName>
</protein>
<dbReference type="OrthoDB" id="10608156at2759"/>